<feature type="compositionally biased region" description="Basic and acidic residues" evidence="1">
    <location>
        <begin position="231"/>
        <end position="240"/>
    </location>
</feature>
<organism evidence="2 3">
    <name type="scientific">Hondaea fermentalgiana</name>
    <dbReference type="NCBI Taxonomy" id="2315210"/>
    <lineage>
        <taxon>Eukaryota</taxon>
        <taxon>Sar</taxon>
        <taxon>Stramenopiles</taxon>
        <taxon>Bigyra</taxon>
        <taxon>Labyrinthulomycetes</taxon>
        <taxon>Thraustochytrida</taxon>
        <taxon>Thraustochytriidae</taxon>
        <taxon>Hondaea</taxon>
    </lineage>
</organism>
<keyword evidence="3" id="KW-1185">Reference proteome</keyword>
<name>A0A2R5G894_9STRA</name>
<evidence type="ECO:0000313" key="3">
    <source>
        <dbReference type="Proteomes" id="UP000241890"/>
    </source>
</evidence>
<dbReference type="Proteomes" id="UP000241890">
    <property type="component" value="Unassembled WGS sequence"/>
</dbReference>
<comment type="caution">
    <text evidence="2">The sequence shown here is derived from an EMBL/GenBank/DDBJ whole genome shotgun (WGS) entry which is preliminary data.</text>
</comment>
<evidence type="ECO:0000256" key="1">
    <source>
        <dbReference type="SAM" id="MobiDB-lite"/>
    </source>
</evidence>
<evidence type="ECO:0000313" key="2">
    <source>
        <dbReference type="EMBL" id="GBG27267.1"/>
    </source>
</evidence>
<sequence length="240" mass="27686">MQCRGWFIPTHNCLFRNLFHRTCAGIIFEDAANPSSFGNSVAVWDQNGVAQPNSGSKCEQNYVSLVFRCTPPYFGAQGCIRVIVERWDTSQKLAKPLCEWRRPWPRRKVGGKENLASLSVDQAWDAEPDALEPYIRECIGCRQDVPNKVGDLLAHTGEARVAKRLLKLGEHIPVKLHERCFDGRPTHVHPHENASALRHLREPRAGSQDRRRCRRRRRRCHHAHDRRRSRAHDPDRVEVL</sequence>
<dbReference type="AlphaFoldDB" id="A0A2R5G894"/>
<proteinExistence type="predicted"/>
<feature type="compositionally biased region" description="Basic and acidic residues" evidence="1">
    <location>
        <begin position="182"/>
        <end position="192"/>
    </location>
</feature>
<accession>A0A2R5G894</accession>
<dbReference type="EMBL" id="BEYU01000029">
    <property type="protein sequence ID" value="GBG27267.1"/>
    <property type="molecule type" value="Genomic_DNA"/>
</dbReference>
<protein>
    <submittedName>
        <fullName evidence="2">Uncharacterized protein</fullName>
    </submittedName>
</protein>
<dbReference type="InParanoid" id="A0A2R5G894"/>
<gene>
    <name evidence="2" type="ORF">FCC1311_034892</name>
</gene>
<feature type="compositionally biased region" description="Basic residues" evidence="1">
    <location>
        <begin position="211"/>
        <end position="230"/>
    </location>
</feature>
<reference evidence="2 3" key="1">
    <citation type="submission" date="2017-12" db="EMBL/GenBank/DDBJ databases">
        <title>Sequencing, de novo assembly and annotation of complete genome of a new Thraustochytrid species, strain FCC1311.</title>
        <authorList>
            <person name="Sedici K."/>
            <person name="Godart F."/>
            <person name="Aiese Cigliano R."/>
            <person name="Sanseverino W."/>
            <person name="Barakat M."/>
            <person name="Ortet P."/>
            <person name="Marechal E."/>
            <person name="Cagnac O."/>
            <person name="Amato A."/>
        </authorList>
    </citation>
    <scope>NUCLEOTIDE SEQUENCE [LARGE SCALE GENOMIC DNA]</scope>
</reference>
<feature type="compositionally biased region" description="Basic and acidic residues" evidence="1">
    <location>
        <begin position="199"/>
        <end position="210"/>
    </location>
</feature>
<feature type="region of interest" description="Disordered" evidence="1">
    <location>
        <begin position="182"/>
        <end position="240"/>
    </location>
</feature>